<dbReference type="Proteomes" id="UP000807025">
    <property type="component" value="Unassembled WGS sequence"/>
</dbReference>
<dbReference type="PANTHER" id="PTHR46579">
    <property type="entry name" value="F5/8 TYPE C DOMAIN-CONTAINING PROTEIN-RELATED"/>
    <property type="match status" value="1"/>
</dbReference>
<sequence length="1239" mass="139172">MSQNRDVADIDPPIEPKKMKYVTCYCRSHCTKWNPQTHCFVGDGKSVSHATRDNHAQDDKRLRIRSKSEEVAITVAALHLEDMGSWVHLATQEVATMAAVPSSLLSNPLIFINSPTTSGEYDLHMDPQQPNTGIHALRTHAQSNTTFIHSELCVAHLLSKASSLAESQEVDTLISSLEDYLRQLDSDKKLHWSQQRNRNTVDRNGRLVINTGVYFESVIHRDSVQQVVYTLSAVMQNFYFVPRKALRLQIVGNQDLLIASGAPCSTLSFEPMYLVQPATPFIHVTRMTSPRVIAPDVKPHKAQPAMSRYGKSPLLEDVPGLSRVEEILDGYPAGLNATRQPISDIWLADIFQQLKDHEGNPFLSHSLVEGCLVFGLSVDSFEPNSAKPGQTPSSATGIWIVCYNFPPHLRYLPKNIYLVGIIPAKPDTTHINPYIQLVVDKFKPFWHPGVTFSWTGNLPNGRSYLALLIPLICDMLGAWQVTGKPAAMAHNLCTICDIDHDDMDLLDPSKWPPKDRQQLLFFAKLWKNARCTAHQSQIFDVYGQCWSPLFDLPYWDPIRFVVIDMMHTLDINLLKGHLRDMFQINLKHQGGDGTSHTTTVKDKMNIPKTYVAKLPACKKLIAEYPRDLLYKLLEFHHTILYVICVENTILGVTSTKVIGTRWILAQNIARWQADELSPSVQRFLQQQVPVQAITLDVTVDEPSGMWLSDSDDEDPQDVEPNKIEPTLVGGVIGVDTTDPAQMVNESLDAQNVERPHLLLVQEKKLHSTIRKILTYLGSNTNDLSCEQVSQRSTIDILRHICRLIGINASSVATGCNVKLPLVDAIIEKGEETVTIHLASFLPEKDMKRTPVLGIDIMKEIWQDMQRTMLPTWTSHVPHDWVSLTDLSASQTRTLCTVHLPITLIRLWHTAKGQMRDILANFMDLVTAIVMANMRTTSQDQIAAYDFHIVRYMQQAHQLYPDVSIKPVHHAALHVGRMLEDFGPVHSHSSPYYECYINFLHRMNTNQKLGGQLESTLMVTSARNANLSALLADNTALCSKVSGMVDILVKFSQEDPQRLARFRKFEPVPELKLGLKVALACLDDHYHQLLCRQLPAAVSAPRSLSFYDEIMVHGITYSCAGTSKIRNSLVIFHPAATMINADTPIYAGAVEKIFHYTPLSFTSIFLEIRSFRPVDSGLDSYKKYGFAGGFLCFRNVNDYHVIPISAIISHCALTSMGAQPGQELVHVLPLNRLRQSFEGS</sequence>
<gene>
    <name evidence="1" type="ORF">BDN71DRAFT_1513931</name>
</gene>
<reference evidence="1" key="1">
    <citation type="submission" date="2020-11" db="EMBL/GenBank/DDBJ databases">
        <authorList>
            <consortium name="DOE Joint Genome Institute"/>
            <person name="Ahrendt S."/>
            <person name="Riley R."/>
            <person name="Andreopoulos W."/>
            <person name="Labutti K."/>
            <person name="Pangilinan J."/>
            <person name="Ruiz-Duenas F.J."/>
            <person name="Barrasa J.M."/>
            <person name="Sanchez-Garcia M."/>
            <person name="Camarero S."/>
            <person name="Miyauchi S."/>
            <person name="Serrano A."/>
            <person name="Linde D."/>
            <person name="Babiker R."/>
            <person name="Drula E."/>
            <person name="Ayuso-Fernandez I."/>
            <person name="Pacheco R."/>
            <person name="Padilla G."/>
            <person name="Ferreira P."/>
            <person name="Barriuso J."/>
            <person name="Kellner H."/>
            <person name="Castanera R."/>
            <person name="Alfaro M."/>
            <person name="Ramirez L."/>
            <person name="Pisabarro A.G."/>
            <person name="Kuo A."/>
            <person name="Tritt A."/>
            <person name="Lipzen A."/>
            <person name="He G."/>
            <person name="Yan M."/>
            <person name="Ng V."/>
            <person name="Cullen D."/>
            <person name="Martin F."/>
            <person name="Rosso M.-N."/>
            <person name="Henrissat B."/>
            <person name="Hibbett D."/>
            <person name="Martinez A.T."/>
            <person name="Grigoriev I.V."/>
        </authorList>
    </citation>
    <scope>NUCLEOTIDE SEQUENCE</scope>
    <source>
        <strain evidence="1">ATCC 90797</strain>
    </source>
</reference>
<dbReference type="AlphaFoldDB" id="A0A9P6D0D4"/>
<protein>
    <submittedName>
        <fullName evidence="1">Uncharacterized protein</fullName>
    </submittedName>
</protein>
<dbReference type="OrthoDB" id="3039677at2759"/>
<keyword evidence="2" id="KW-1185">Reference proteome</keyword>
<organism evidence="1 2">
    <name type="scientific">Pleurotus eryngii</name>
    <name type="common">Boletus of the steppes</name>
    <dbReference type="NCBI Taxonomy" id="5323"/>
    <lineage>
        <taxon>Eukaryota</taxon>
        <taxon>Fungi</taxon>
        <taxon>Dikarya</taxon>
        <taxon>Basidiomycota</taxon>
        <taxon>Agaricomycotina</taxon>
        <taxon>Agaricomycetes</taxon>
        <taxon>Agaricomycetidae</taxon>
        <taxon>Agaricales</taxon>
        <taxon>Pleurotineae</taxon>
        <taxon>Pleurotaceae</taxon>
        <taxon>Pleurotus</taxon>
    </lineage>
</organism>
<name>A0A9P6D0D4_PLEER</name>
<evidence type="ECO:0000313" key="2">
    <source>
        <dbReference type="Proteomes" id="UP000807025"/>
    </source>
</evidence>
<comment type="caution">
    <text evidence="1">The sequence shown here is derived from an EMBL/GenBank/DDBJ whole genome shotgun (WGS) entry which is preliminary data.</text>
</comment>
<dbReference type="EMBL" id="MU154774">
    <property type="protein sequence ID" value="KAF9487476.1"/>
    <property type="molecule type" value="Genomic_DNA"/>
</dbReference>
<accession>A0A9P6D0D4</accession>
<dbReference type="PANTHER" id="PTHR46579:SF1">
    <property type="entry name" value="F5_8 TYPE C DOMAIN-CONTAINING PROTEIN"/>
    <property type="match status" value="1"/>
</dbReference>
<evidence type="ECO:0000313" key="1">
    <source>
        <dbReference type="EMBL" id="KAF9487476.1"/>
    </source>
</evidence>
<proteinExistence type="predicted"/>